<proteinExistence type="predicted"/>
<accession>A0A6M2ZHR4</accession>
<name>A0A6M2ZHR4_9CAUD</name>
<reference evidence="1" key="1">
    <citation type="submission" date="2019-04" db="EMBL/GenBank/DDBJ databases">
        <title>Genomic and proteomic characterization of cyanophage S-SCSM1 provides new insights into understanding the viral gene diversity and phage-host interactions.</title>
        <authorList>
            <person name="Wang Q."/>
            <person name="Xu Y."/>
            <person name="Jiao N."/>
            <person name="Zhang R."/>
        </authorList>
    </citation>
    <scope>NUCLEOTIDE SEQUENCE [LARGE SCALE GENOMIC DNA]</scope>
</reference>
<protein>
    <submittedName>
        <fullName evidence="1">Uncharacterized protein</fullName>
    </submittedName>
</protein>
<organism evidence="1">
    <name type="scientific">Synechococcus phage S-SCSM1</name>
    <dbReference type="NCBI Taxonomy" id="2588487"/>
    <lineage>
        <taxon>Viruses</taxon>
        <taxon>Duplodnaviria</taxon>
        <taxon>Heunggongvirae</taxon>
        <taxon>Uroviricota</taxon>
        <taxon>Caudoviricetes</taxon>
        <taxon>Pantevenvirales</taxon>
        <taxon>Kyanoviridae</taxon>
        <taxon>Zhoulongquanvirus</taxon>
        <taxon>Zhoulongquanvirus esscess</taxon>
    </lineage>
</organism>
<sequence length="61" mass="7232">MPSNLRYSVALKHLYALCECLEWDRELTSHLITLETELNYRQCLLKEQSSNTKDTKDQLNM</sequence>
<gene>
    <name evidence="1" type="ORF">SSCSM1_292</name>
</gene>
<evidence type="ECO:0000313" key="1">
    <source>
        <dbReference type="EMBL" id="QFG06548.1"/>
    </source>
</evidence>
<dbReference type="EMBL" id="MK867354">
    <property type="protein sequence ID" value="QFG06548.1"/>
    <property type="molecule type" value="Genomic_DNA"/>
</dbReference>